<evidence type="ECO:0000259" key="8">
    <source>
        <dbReference type="PROSITE" id="PS50928"/>
    </source>
</evidence>
<feature type="domain" description="ABC transmembrane type-1" evidence="8">
    <location>
        <begin position="93"/>
        <end position="285"/>
    </location>
</feature>
<accession>A0ABQ2N456</accession>
<keyword evidence="10" id="KW-1185">Reference proteome</keyword>
<dbReference type="EMBL" id="BMMQ01000006">
    <property type="protein sequence ID" value="GGO65180.1"/>
    <property type="molecule type" value="Genomic_DNA"/>
</dbReference>
<comment type="similarity">
    <text evidence="7">Belongs to the binding-protein-dependent transport system permease family.</text>
</comment>
<gene>
    <name evidence="9" type="ORF">GCM10010910_21780</name>
</gene>
<keyword evidence="3" id="KW-1003">Cell membrane</keyword>
<evidence type="ECO:0000313" key="9">
    <source>
        <dbReference type="EMBL" id="GGO65180.1"/>
    </source>
</evidence>
<reference evidence="10" key="1">
    <citation type="journal article" date="2019" name="Int. J. Syst. Evol. Microbiol.">
        <title>The Global Catalogue of Microorganisms (GCM) 10K type strain sequencing project: providing services to taxonomists for standard genome sequencing and annotation.</title>
        <authorList>
            <consortium name="The Broad Institute Genomics Platform"/>
            <consortium name="The Broad Institute Genome Sequencing Center for Infectious Disease"/>
            <person name="Wu L."/>
            <person name="Ma J."/>
        </authorList>
    </citation>
    <scope>NUCLEOTIDE SEQUENCE [LARGE SCALE GENOMIC DNA]</scope>
    <source>
        <strain evidence="10">CGMCC 4.7181</strain>
    </source>
</reference>
<keyword evidence="5 7" id="KW-1133">Transmembrane helix</keyword>
<dbReference type="InterPro" id="IPR035906">
    <property type="entry name" value="MetI-like_sf"/>
</dbReference>
<keyword evidence="6 7" id="KW-0472">Membrane</keyword>
<proteinExistence type="inferred from homology"/>
<dbReference type="PANTHER" id="PTHR43744">
    <property type="entry name" value="ABC TRANSPORTER PERMEASE PROTEIN MG189-RELATED-RELATED"/>
    <property type="match status" value="1"/>
</dbReference>
<protein>
    <submittedName>
        <fullName evidence="9">ABC transporter permease</fullName>
    </submittedName>
</protein>
<evidence type="ECO:0000256" key="1">
    <source>
        <dbReference type="ARBA" id="ARBA00004651"/>
    </source>
</evidence>
<evidence type="ECO:0000256" key="4">
    <source>
        <dbReference type="ARBA" id="ARBA00022692"/>
    </source>
</evidence>
<evidence type="ECO:0000256" key="7">
    <source>
        <dbReference type="RuleBase" id="RU363032"/>
    </source>
</evidence>
<evidence type="ECO:0000256" key="6">
    <source>
        <dbReference type="ARBA" id="ARBA00023136"/>
    </source>
</evidence>
<organism evidence="9 10">
    <name type="scientific">Microbacterium nanhaiense</name>
    <dbReference type="NCBI Taxonomy" id="1301026"/>
    <lineage>
        <taxon>Bacteria</taxon>
        <taxon>Bacillati</taxon>
        <taxon>Actinomycetota</taxon>
        <taxon>Actinomycetes</taxon>
        <taxon>Micrococcales</taxon>
        <taxon>Microbacteriaceae</taxon>
        <taxon>Microbacterium</taxon>
    </lineage>
</organism>
<feature type="transmembrane region" description="Helical" evidence="7">
    <location>
        <begin position="32"/>
        <end position="54"/>
    </location>
</feature>
<feature type="transmembrane region" description="Helical" evidence="7">
    <location>
        <begin position="161"/>
        <end position="184"/>
    </location>
</feature>
<evidence type="ECO:0000313" key="10">
    <source>
        <dbReference type="Proteomes" id="UP000638043"/>
    </source>
</evidence>
<dbReference type="Gene3D" id="1.10.3720.10">
    <property type="entry name" value="MetI-like"/>
    <property type="match status" value="1"/>
</dbReference>
<keyword evidence="2 7" id="KW-0813">Transport</keyword>
<evidence type="ECO:0000256" key="2">
    <source>
        <dbReference type="ARBA" id="ARBA00022448"/>
    </source>
</evidence>
<keyword evidence="4 7" id="KW-0812">Transmembrane</keyword>
<feature type="transmembrane region" description="Helical" evidence="7">
    <location>
        <begin position="130"/>
        <end position="149"/>
    </location>
</feature>
<name>A0ABQ2N456_9MICO</name>
<comment type="subcellular location">
    <subcellularLocation>
        <location evidence="1 7">Cell membrane</location>
        <topology evidence="1 7">Multi-pass membrane protein</topology>
    </subcellularLocation>
</comment>
<dbReference type="CDD" id="cd06261">
    <property type="entry name" value="TM_PBP2"/>
    <property type="match status" value="1"/>
</dbReference>
<comment type="caution">
    <text evidence="9">The sequence shown here is derived from an EMBL/GenBank/DDBJ whole genome shotgun (WGS) entry which is preliminary data.</text>
</comment>
<dbReference type="SUPFAM" id="SSF161098">
    <property type="entry name" value="MetI-like"/>
    <property type="match status" value="1"/>
</dbReference>
<feature type="transmembrane region" description="Helical" evidence="7">
    <location>
        <begin position="264"/>
        <end position="285"/>
    </location>
</feature>
<dbReference type="InterPro" id="IPR000515">
    <property type="entry name" value="MetI-like"/>
</dbReference>
<feature type="transmembrane region" description="Helical" evidence="7">
    <location>
        <begin position="97"/>
        <end position="118"/>
    </location>
</feature>
<sequence length="300" mass="33085">MSATQTLIQAKAPSRKVPSKRGRAVKRALRRIPVWIAVALLLIVVMYPMLWMVLGSFKTQGEFFANPTWALPESFNLANYIEAFTRGNILVNYRNSLIVTIPSVVLIVFLGVAAGYALEVMIWKGRRQTLLLIMAGIMVPGQMILVPLFTTYFKLGITDSLWPLILTYTAMGIPLTTFLMAAYFRAVPREMFEAATMDGSSPLRSFFIIGLPMMKNAMLTIGLVQFFSVFNDLLIALTFTTRPELATIQVGLLSLSDQYGGTNYGALFASVSINIIALLIVFIFLNKKIMAGMAAGSVKG</sequence>
<evidence type="ECO:0000256" key="5">
    <source>
        <dbReference type="ARBA" id="ARBA00022989"/>
    </source>
</evidence>
<dbReference type="RefSeq" id="WP_188701790.1">
    <property type="nucleotide sequence ID" value="NZ_BMMQ01000006.1"/>
</dbReference>
<dbReference type="Proteomes" id="UP000638043">
    <property type="component" value="Unassembled WGS sequence"/>
</dbReference>
<dbReference type="Pfam" id="PF00528">
    <property type="entry name" value="BPD_transp_1"/>
    <property type="match status" value="1"/>
</dbReference>
<dbReference type="PANTHER" id="PTHR43744:SF12">
    <property type="entry name" value="ABC TRANSPORTER PERMEASE PROTEIN MG189-RELATED"/>
    <property type="match status" value="1"/>
</dbReference>
<feature type="transmembrane region" description="Helical" evidence="7">
    <location>
        <begin position="205"/>
        <end position="227"/>
    </location>
</feature>
<dbReference type="PROSITE" id="PS50928">
    <property type="entry name" value="ABC_TM1"/>
    <property type="match status" value="1"/>
</dbReference>
<evidence type="ECO:0000256" key="3">
    <source>
        <dbReference type="ARBA" id="ARBA00022475"/>
    </source>
</evidence>